<organism evidence="1 2">
    <name type="scientific">Conexibacter stalactiti</name>
    <dbReference type="NCBI Taxonomy" id="1940611"/>
    <lineage>
        <taxon>Bacteria</taxon>
        <taxon>Bacillati</taxon>
        <taxon>Actinomycetota</taxon>
        <taxon>Thermoleophilia</taxon>
        <taxon>Solirubrobacterales</taxon>
        <taxon>Conexibacteraceae</taxon>
        <taxon>Conexibacter</taxon>
    </lineage>
</organism>
<evidence type="ECO:0000313" key="2">
    <source>
        <dbReference type="Proteomes" id="UP001284601"/>
    </source>
</evidence>
<proteinExistence type="predicted"/>
<dbReference type="RefSeq" id="WP_318596921.1">
    <property type="nucleotide sequence ID" value="NZ_JAWSTH010000020.1"/>
</dbReference>
<comment type="caution">
    <text evidence="1">The sequence shown here is derived from an EMBL/GenBank/DDBJ whole genome shotgun (WGS) entry which is preliminary data.</text>
</comment>
<keyword evidence="2" id="KW-1185">Reference proteome</keyword>
<dbReference type="Proteomes" id="UP001284601">
    <property type="component" value="Unassembled WGS sequence"/>
</dbReference>
<evidence type="ECO:0000313" key="1">
    <source>
        <dbReference type="EMBL" id="MDW5594630.1"/>
    </source>
</evidence>
<sequence>MADRTPEIAVLAVLALLVAGSLLFGGGSGGDDEASAEAISPQRLARVEQRVEQLRGLEFRRPVRVTVMSPQEVRDYGVREERAASSRARDAATEELLKLLGLIDPDVRMSAVTESIYGEQVAGFYDPRTERLALVSGVGIDDVTLAHELTHALEDQHFDLTRLGGNDGGEVVDEDAASAESGLVEGTATVVMTRYLERYPEALSFGDALGQLWGASGSTPLPPYVMRSLLFPYEQGERFVSRLLEEDGGWSVVDDALRERPPRSTAELYDAERWLRDEPPARVPLPAAGAPGAGWRRVAGSTLGRFDLAELLREAVGEQAAGQLAATWEGGRYALWRRGPLPSADCAAPCLARDAFTLRLRLDSRAAAGAVSAA</sequence>
<name>A0ABU4HN14_9ACTN</name>
<protein>
    <submittedName>
        <fullName evidence="1">Uncharacterized protein</fullName>
    </submittedName>
</protein>
<gene>
    <name evidence="1" type="ORF">R7226_09800</name>
</gene>
<feature type="non-terminal residue" evidence="1">
    <location>
        <position position="374"/>
    </location>
</feature>
<accession>A0ABU4HN14</accession>
<reference evidence="2" key="1">
    <citation type="submission" date="2023-07" db="EMBL/GenBank/DDBJ databases">
        <title>Conexibacter stalactiti sp. nov., isolated from stalactites in a lava cave and emended description of the genus Conexibacter.</title>
        <authorList>
            <person name="Lee S.D."/>
        </authorList>
    </citation>
    <scope>NUCLEOTIDE SEQUENCE [LARGE SCALE GENOMIC DNA]</scope>
    <source>
        <strain evidence="2">KCTC 39840</strain>
    </source>
</reference>
<dbReference type="EMBL" id="JAWSTH010000020">
    <property type="protein sequence ID" value="MDW5594630.1"/>
    <property type="molecule type" value="Genomic_DNA"/>
</dbReference>